<dbReference type="InterPro" id="IPR023144">
    <property type="entry name" value="Phe_NH3-lyase_shielding_dom_sf"/>
</dbReference>
<keyword evidence="5" id="KW-1185">Reference proteome</keyword>
<organism evidence="4 5">
    <name type="scientific">Penicillium hetheringtonii</name>
    <dbReference type="NCBI Taxonomy" id="911720"/>
    <lineage>
        <taxon>Eukaryota</taxon>
        <taxon>Fungi</taxon>
        <taxon>Dikarya</taxon>
        <taxon>Ascomycota</taxon>
        <taxon>Pezizomycotina</taxon>
        <taxon>Eurotiomycetes</taxon>
        <taxon>Eurotiomycetidae</taxon>
        <taxon>Eurotiales</taxon>
        <taxon>Aspergillaceae</taxon>
        <taxon>Penicillium</taxon>
    </lineage>
</organism>
<dbReference type="InterPro" id="IPR001106">
    <property type="entry name" value="Aromatic_Lyase"/>
</dbReference>
<dbReference type="GO" id="GO:0006559">
    <property type="term" value="P:L-phenylalanine catabolic process"/>
    <property type="evidence" value="ECO:0007669"/>
    <property type="project" value="InterPro"/>
</dbReference>
<dbReference type="PANTHER" id="PTHR10362">
    <property type="entry name" value="HISTIDINE AMMONIA-LYASE"/>
    <property type="match status" value="1"/>
</dbReference>
<dbReference type="GO" id="GO:0016841">
    <property type="term" value="F:ammonia-lyase activity"/>
    <property type="evidence" value="ECO:0007669"/>
    <property type="project" value="InterPro"/>
</dbReference>
<evidence type="ECO:0000256" key="2">
    <source>
        <dbReference type="RuleBase" id="RU003954"/>
    </source>
</evidence>
<dbReference type="InterPro" id="IPR005922">
    <property type="entry name" value="Phe_NH3-lyase"/>
</dbReference>
<dbReference type="InterPro" id="IPR024083">
    <property type="entry name" value="Fumarase/histidase_N"/>
</dbReference>
<dbReference type="GO" id="GO:0005737">
    <property type="term" value="C:cytoplasm"/>
    <property type="evidence" value="ECO:0007669"/>
    <property type="project" value="InterPro"/>
</dbReference>
<dbReference type="CDD" id="cd00332">
    <property type="entry name" value="PAL-HAL"/>
    <property type="match status" value="1"/>
</dbReference>
<dbReference type="PROSITE" id="PS00488">
    <property type="entry name" value="PAL_HISTIDASE"/>
    <property type="match status" value="1"/>
</dbReference>
<evidence type="ECO:0000256" key="3">
    <source>
        <dbReference type="SAM" id="MobiDB-lite"/>
    </source>
</evidence>
<evidence type="ECO:0000313" key="5">
    <source>
        <dbReference type="Proteomes" id="UP001216150"/>
    </source>
</evidence>
<keyword evidence="2" id="KW-0456">Lyase</keyword>
<feature type="region of interest" description="Disordered" evidence="3">
    <location>
        <begin position="1"/>
        <end position="21"/>
    </location>
</feature>
<dbReference type="Gene3D" id="1.10.274.20">
    <property type="entry name" value="Phenylalanine ammonia-lyase 1, domain 3"/>
    <property type="match status" value="1"/>
</dbReference>
<accession>A0AAD6DF17</accession>
<dbReference type="SUPFAM" id="SSF48557">
    <property type="entry name" value="L-aspartase-like"/>
    <property type="match status" value="1"/>
</dbReference>
<sequence length="815" mass="89968">MGEDFPRMGCNSHQRPRPRFPDNAPMLSSFFRLGDVVDKREAVILDGESLDINSVVAVSRYKAPTMTTSNKYVRSRVEASVETLSEKLDRNEIIYGVNTGFGGSADTHTNNHVSLQKALLQTLNSAILLPQDRGMMRSDSGTQMDFSEIRSHSMPTSWVRAAMIIRCNSLLRGHSGVRFVLIDHIIELLKNGMIPVIPLRGSISASGDLTPLSYIAGALEGNPDISVMNEKTGEVIAADKALDKLGLLPIQLGPKEGLGLLNGTAFSAGAGALVVFDVSQLLLLSHILTTMGSEALGAGRENYHPFISNVRPHDGQRETAHCLFNFLGDSKLSTAISEQNDQFQGTHTHKLAQTRYALRTSPQWIGPQVENLTLALQQVQCELNSTTDNPLIDSNNSKVYHGGNFQAVSITTAMEKAQNAMQMLGKMIFAQCSEIINPDTSNGLPPNLSIDDPSLSFTCKGLDINMAAYMSELAYLNHPVSNHIQSAEMHNQSLNSLAFISCRYANDAVEILSMMAATYLYVLCQALDLRAFHLEFVRNARGSIGSITREVVFPTGNSSLKNSDQRILKIQETLWNELMHHWGSHRMCDLRQRCHLSVKYSVGALLEHCSLGENAIGEWKKAVSNALEKSYQNTRVLFIREPSTKKYLCHASRTFYAHVREHLCVPLNEGIIDHPTYDTDIRERSSQSKRTIGSQVNSRKLFLRSQSSPIIFGSNAQRLRPGAKLFGFQEDDHCVCARTSYPFTGALPNIERFTKGVEAVGETFSSVSSRLGGPKQGEKGKLDTAPRAKMVQSRSYWTSPTRHNGFAVARQGNYG</sequence>
<comment type="similarity">
    <text evidence="1 2">Belongs to the PAL/histidase family.</text>
</comment>
<dbReference type="InterPro" id="IPR022313">
    <property type="entry name" value="Phe/His_NH3-lyase_AS"/>
</dbReference>
<dbReference type="Gene3D" id="1.20.200.10">
    <property type="entry name" value="Fumarase/aspartase (Central domain)"/>
    <property type="match status" value="1"/>
</dbReference>
<dbReference type="NCBIfam" id="TIGR01226">
    <property type="entry name" value="phe_am_lyase"/>
    <property type="match status" value="1"/>
</dbReference>
<dbReference type="AlphaFoldDB" id="A0AAD6DF17"/>
<gene>
    <name evidence="4" type="ORF">N7450_007892</name>
</gene>
<dbReference type="Gene3D" id="1.10.275.10">
    <property type="entry name" value="Fumarase/aspartase (N-terminal domain)"/>
    <property type="match status" value="1"/>
</dbReference>
<dbReference type="EMBL" id="JAQJAC010000007">
    <property type="protein sequence ID" value="KAJ5579025.1"/>
    <property type="molecule type" value="Genomic_DNA"/>
</dbReference>
<reference evidence="4 5" key="1">
    <citation type="journal article" date="2023" name="IMA Fungus">
        <title>Comparative genomic study of the Penicillium genus elucidates a diverse pangenome and 15 lateral gene transfer events.</title>
        <authorList>
            <person name="Petersen C."/>
            <person name="Sorensen T."/>
            <person name="Nielsen M.R."/>
            <person name="Sondergaard T.E."/>
            <person name="Sorensen J.L."/>
            <person name="Fitzpatrick D.A."/>
            <person name="Frisvad J.C."/>
            <person name="Nielsen K.L."/>
        </authorList>
    </citation>
    <scope>NUCLEOTIDE SEQUENCE [LARGE SCALE GENOMIC DNA]</scope>
    <source>
        <strain evidence="4 5">IBT 29057</strain>
    </source>
</reference>
<protein>
    <submittedName>
        <fullName evidence="4">L-Aspartase-like protein</fullName>
    </submittedName>
</protein>
<name>A0AAD6DF17_9EURO</name>
<evidence type="ECO:0000256" key="1">
    <source>
        <dbReference type="ARBA" id="ARBA00007238"/>
    </source>
</evidence>
<comment type="caution">
    <text evidence="4">The sequence shown here is derived from an EMBL/GenBank/DDBJ whole genome shotgun (WGS) entry which is preliminary data.</text>
</comment>
<proteinExistence type="inferred from homology"/>
<evidence type="ECO:0000313" key="4">
    <source>
        <dbReference type="EMBL" id="KAJ5579025.1"/>
    </source>
</evidence>
<dbReference type="InterPro" id="IPR008948">
    <property type="entry name" value="L-Aspartase-like"/>
</dbReference>
<dbReference type="Proteomes" id="UP001216150">
    <property type="component" value="Unassembled WGS sequence"/>
</dbReference>
<dbReference type="Pfam" id="PF00221">
    <property type="entry name" value="Lyase_aromatic"/>
    <property type="match status" value="1"/>
</dbReference>